<dbReference type="PANTHER" id="PTHR23172">
    <property type="entry name" value="AUXILIN/CYCLIN G-ASSOCIATED KINASE-RELATED"/>
    <property type="match status" value="1"/>
</dbReference>
<dbReference type="SUPFAM" id="SSF56112">
    <property type="entry name" value="Protein kinase-like (PK-like)"/>
    <property type="match status" value="1"/>
</dbReference>
<dbReference type="InterPro" id="IPR011009">
    <property type="entry name" value="Kinase-like_dom_sf"/>
</dbReference>
<dbReference type="AlphaFoldDB" id="A0A9W7B428"/>
<evidence type="ECO:0000256" key="2">
    <source>
        <dbReference type="SAM" id="MobiDB-lite"/>
    </source>
</evidence>
<organism evidence="4 5">
    <name type="scientific">Triparma laevis f. inornata</name>
    <dbReference type="NCBI Taxonomy" id="1714386"/>
    <lineage>
        <taxon>Eukaryota</taxon>
        <taxon>Sar</taxon>
        <taxon>Stramenopiles</taxon>
        <taxon>Ochrophyta</taxon>
        <taxon>Bolidophyceae</taxon>
        <taxon>Parmales</taxon>
        <taxon>Triparmaceae</taxon>
        <taxon>Triparma</taxon>
    </lineage>
</organism>
<sequence>MPRLHNDASTDGPNTSTGRKNANALIVKKEASDSVSFGFDEDFDDEDDGDGIMFASNLEASITPQKEVQNEAQNEAQHEANGLHQQLPQSALSPTTSAVTSVVQSLVNSVVLKTSVPNPSTKKPTLVHHRIGSTTPPPKPKAAPKSRPPPPTLDPTLTPFENAMKIMTSTKEDQHIKPNDPWIVVWEKLRYAGWSYKANTGLGFDYYYTLPGGKGKRNGGKVLRDWLEGEEQVKAFSRKFFKWEEGLAEREIEEEKREEEEEEEEDEEEEEEEEESEEELSLLDLKKRASPEPKQKPKKKTPAKKSTAAIAREEKERKEEKKRLKEEKKKLKKEKKRLKKEAEAEASDSSVLTLPYNPSRLATLQTKKIIPFPSPSAPPSTNLELKPETSPLPSGSKLSSDKSLKCHYSRNSGTANFNITQQLSVKFEKSTDAQASPLESTPALNREIGFINLLGERGADVPKVVGVVGPINNDTDGTVKCYAANVQLKDRRTGKKQTVKIGSVMDLIGAQLAFGNGAIDDSLVLKIAVICVEAMESVHKANVLHNDVSARSFILGRGVDGKLSCNVVGFGARGLDLEAVEDSSNVVFKGKRNNEFYTGSLFNSPYSNPERLQLADSDKSDANLSFLFETDLYGLADTCHMLLFGGRPLELTRDNQGRFVPLSFISNFQPSKKLFERLFLLLLNPKVGIGVEEDKWEELQSCMACLRATVAARSKSGDWEKDMDSIEAHLTSDFEKAGSVSLKGWSNIVEREVENLEAAAREKGEGKREREMDSWKFLTSKHFVEAKELEIKRRDGEVRERLAVIARREEALLAKEDEVRELEKKLQRKSKDIVGMLSKYAEAEAEEEANGKENKRKAEHLGNVEKEKAPPKTPRLGDTISVSITPSNS</sequence>
<feature type="compositionally biased region" description="Basic and acidic residues" evidence="2">
    <location>
        <begin position="284"/>
        <end position="295"/>
    </location>
</feature>
<proteinExistence type="predicted"/>
<keyword evidence="1" id="KW-0175">Coiled coil</keyword>
<feature type="region of interest" description="Disordered" evidence="2">
    <location>
        <begin position="844"/>
        <end position="889"/>
    </location>
</feature>
<feature type="domain" description="Protein kinase" evidence="3">
    <location>
        <begin position="386"/>
        <end position="784"/>
    </location>
</feature>
<dbReference type="GO" id="GO:0005524">
    <property type="term" value="F:ATP binding"/>
    <property type="evidence" value="ECO:0007669"/>
    <property type="project" value="InterPro"/>
</dbReference>
<dbReference type="GO" id="GO:0031982">
    <property type="term" value="C:vesicle"/>
    <property type="evidence" value="ECO:0007669"/>
    <property type="project" value="TreeGrafter"/>
</dbReference>
<reference evidence="5" key="1">
    <citation type="journal article" date="2023" name="Commun. Biol.">
        <title>Genome analysis of Parmales, the sister group of diatoms, reveals the evolutionary specialization of diatoms from phago-mixotrophs to photoautotrophs.</title>
        <authorList>
            <person name="Ban H."/>
            <person name="Sato S."/>
            <person name="Yoshikawa S."/>
            <person name="Yamada K."/>
            <person name="Nakamura Y."/>
            <person name="Ichinomiya M."/>
            <person name="Sato N."/>
            <person name="Blanc-Mathieu R."/>
            <person name="Endo H."/>
            <person name="Kuwata A."/>
            <person name="Ogata H."/>
        </authorList>
    </citation>
    <scope>NUCLEOTIDE SEQUENCE [LARGE SCALE GENOMIC DNA]</scope>
</reference>
<dbReference type="GO" id="GO:0004672">
    <property type="term" value="F:protein kinase activity"/>
    <property type="evidence" value="ECO:0007669"/>
    <property type="project" value="InterPro"/>
</dbReference>
<feature type="region of interest" description="Disordered" evidence="2">
    <location>
        <begin position="1"/>
        <end position="24"/>
    </location>
</feature>
<protein>
    <recommendedName>
        <fullName evidence="3">Protein kinase domain-containing protein</fullName>
    </recommendedName>
</protein>
<evidence type="ECO:0000256" key="1">
    <source>
        <dbReference type="SAM" id="Coils"/>
    </source>
</evidence>
<dbReference type="Proteomes" id="UP001162640">
    <property type="component" value="Unassembled WGS sequence"/>
</dbReference>
<feature type="compositionally biased region" description="Basic residues" evidence="2">
    <location>
        <begin position="330"/>
        <end position="339"/>
    </location>
</feature>
<dbReference type="InterPro" id="IPR000719">
    <property type="entry name" value="Prot_kinase_dom"/>
</dbReference>
<feature type="compositionally biased region" description="Basic and acidic residues" evidence="2">
    <location>
        <begin position="311"/>
        <end position="329"/>
    </location>
</feature>
<evidence type="ECO:0000313" key="5">
    <source>
        <dbReference type="Proteomes" id="UP001162640"/>
    </source>
</evidence>
<dbReference type="Gene3D" id="1.10.510.10">
    <property type="entry name" value="Transferase(Phosphotransferase) domain 1"/>
    <property type="match status" value="1"/>
</dbReference>
<feature type="region of interest" description="Disordered" evidence="2">
    <location>
        <begin position="370"/>
        <end position="404"/>
    </location>
</feature>
<feature type="compositionally biased region" description="Polar residues" evidence="2">
    <location>
        <begin position="880"/>
        <end position="889"/>
    </location>
</feature>
<feature type="coiled-coil region" evidence="1">
    <location>
        <begin position="805"/>
        <end position="839"/>
    </location>
</feature>
<evidence type="ECO:0000313" key="4">
    <source>
        <dbReference type="EMBL" id="GMH83621.1"/>
    </source>
</evidence>
<dbReference type="GO" id="GO:0005737">
    <property type="term" value="C:cytoplasm"/>
    <property type="evidence" value="ECO:0007669"/>
    <property type="project" value="TreeGrafter"/>
</dbReference>
<gene>
    <name evidence="4" type="ORF">TL16_g09659</name>
</gene>
<comment type="caution">
    <text evidence="4">The sequence shown here is derived from an EMBL/GenBank/DDBJ whole genome shotgun (WGS) entry which is preliminary data.</text>
</comment>
<feature type="compositionally biased region" description="Pro residues" evidence="2">
    <location>
        <begin position="135"/>
        <end position="153"/>
    </location>
</feature>
<feature type="compositionally biased region" description="Acidic residues" evidence="2">
    <location>
        <begin position="256"/>
        <end position="281"/>
    </location>
</feature>
<feature type="compositionally biased region" description="Basic and acidic residues" evidence="2">
    <location>
        <begin position="859"/>
        <end position="870"/>
    </location>
</feature>
<dbReference type="EMBL" id="BLQM01000331">
    <property type="protein sequence ID" value="GMH83621.1"/>
    <property type="molecule type" value="Genomic_DNA"/>
</dbReference>
<evidence type="ECO:0000259" key="3">
    <source>
        <dbReference type="PROSITE" id="PS50011"/>
    </source>
</evidence>
<name>A0A9W7B428_9STRA</name>
<feature type="region of interest" description="Disordered" evidence="2">
    <location>
        <begin position="115"/>
        <end position="155"/>
    </location>
</feature>
<dbReference type="GO" id="GO:0072583">
    <property type="term" value="P:clathrin-dependent endocytosis"/>
    <property type="evidence" value="ECO:0007669"/>
    <property type="project" value="TreeGrafter"/>
</dbReference>
<feature type="region of interest" description="Disordered" evidence="2">
    <location>
        <begin position="67"/>
        <end position="86"/>
    </location>
</feature>
<dbReference type="PROSITE" id="PS50011">
    <property type="entry name" value="PROTEIN_KINASE_DOM"/>
    <property type="match status" value="1"/>
</dbReference>
<dbReference type="GO" id="GO:0072318">
    <property type="term" value="P:clathrin coat disassembly"/>
    <property type="evidence" value="ECO:0007669"/>
    <property type="project" value="TreeGrafter"/>
</dbReference>
<dbReference type="PANTHER" id="PTHR23172:SF87">
    <property type="entry name" value="CHAPERONE DNAJ-DOMAIN SUPERFAMILY PROTEIN"/>
    <property type="match status" value="1"/>
</dbReference>
<feature type="region of interest" description="Disordered" evidence="2">
    <location>
        <begin position="251"/>
        <end position="350"/>
    </location>
</feature>
<feature type="compositionally biased region" description="Polar residues" evidence="2">
    <location>
        <begin position="9"/>
        <end position="20"/>
    </location>
</feature>
<accession>A0A9W7B428</accession>
<dbReference type="GO" id="GO:0030276">
    <property type="term" value="F:clathrin binding"/>
    <property type="evidence" value="ECO:0007669"/>
    <property type="project" value="TreeGrafter"/>
</dbReference>